<comment type="similarity">
    <text evidence="2 6">Belongs to the terpene synthase family.</text>
</comment>
<keyword evidence="4 6" id="KW-0460">Magnesium</keyword>
<name>A0A9P5TWE2_9AGAR</name>
<reference evidence="7" key="1">
    <citation type="submission" date="2020-11" db="EMBL/GenBank/DDBJ databases">
        <authorList>
            <consortium name="DOE Joint Genome Institute"/>
            <person name="Ahrendt S."/>
            <person name="Riley R."/>
            <person name="Andreopoulos W."/>
            <person name="Labutti K."/>
            <person name="Pangilinan J."/>
            <person name="Ruiz-Duenas F.J."/>
            <person name="Barrasa J.M."/>
            <person name="Sanchez-Garcia M."/>
            <person name="Camarero S."/>
            <person name="Miyauchi S."/>
            <person name="Serrano A."/>
            <person name="Linde D."/>
            <person name="Babiker R."/>
            <person name="Drula E."/>
            <person name="Ayuso-Fernandez I."/>
            <person name="Pacheco R."/>
            <person name="Padilla G."/>
            <person name="Ferreira P."/>
            <person name="Barriuso J."/>
            <person name="Kellner H."/>
            <person name="Castanera R."/>
            <person name="Alfaro M."/>
            <person name="Ramirez L."/>
            <person name="Pisabarro A.G."/>
            <person name="Kuo A."/>
            <person name="Tritt A."/>
            <person name="Lipzen A."/>
            <person name="He G."/>
            <person name="Yan M."/>
            <person name="Ng V."/>
            <person name="Cullen D."/>
            <person name="Martin F."/>
            <person name="Rosso M.-N."/>
            <person name="Henrissat B."/>
            <person name="Hibbett D."/>
            <person name="Martinez A.T."/>
            <person name="Grigoriev I.V."/>
        </authorList>
    </citation>
    <scope>NUCLEOTIDE SEQUENCE</scope>
    <source>
        <strain evidence="7">AH 40177</strain>
    </source>
</reference>
<dbReference type="EC" id="4.2.3.-" evidence="6"/>
<dbReference type="SFLD" id="SFLDG01020">
    <property type="entry name" value="Terpene_Cyclase_Like_2"/>
    <property type="match status" value="1"/>
</dbReference>
<dbReference type="GO" id="GO:0010333">
    <property type="term" value="F:terpene synthase activity"/>
    <property type="evidence" value="ECO:0007669"/>
    <property type="project" value="InterPro"/>
</dbReference>
<evidence type="ECO:0000256" key="2">
    <source>
        <dbReference type="ARBA" id="ARBA00006333"/>
    </source>
</evidence>
<dbReference type="SFLD" id="SFLDS00005">
    <property type="entry name" value="Isoprenoid_Synthase_Type_I"/>
    <property type="match status" value="1"/>
</dbReference>
<evidence type="ECO:0000313" key="7">
    <source>
        <dbReference type="EMBL" id="KAF9037779.1"/>
    </source>
</evidence>
<dbReference type="InterPro" id="IPR034686">
    <property type="entry name" value="Terpene_cyclase-like_2"/>
</dbReference>
<keyword evidence="3 6" id="KW-0479">Metal-binding</keyword>
<evidence type="ECO:0000313" key="8">
    <source>
        <dbReference type="Proteomes" id="UP000772434"/>
    </source>
</evidence>
<evidence type="ECO:0000256" key="1">
    <source>
        <dbReference type="ARBA" id="ARBA00001946"/>
    </source>
</evidence>
<keyword evidence="5 6" id="KW-0456">Lyase</keyword>
<dbReference type="GO" id="GO:0008299">
    <property type="term" value="P:isoprenoid biosynthetic process"/>
    <property type="evidence" value="ECO:0007669"/>
    <property type="project" value="UniProtKB-ARBA"/>
</dbReference>
<dbReference type="SUPFAM" id="SSF48576">
    <property type="entry name" value="Terpenoid synthases"/>
    <property type="match status" value="1"/>
</dbReference>
<comment type="caution">
    <text evidence="7">The sequence shown here is derived from an EMBL/GenBank/DDBJ whole genome shotgun (WGS) entry which is preliminary data.</text>
</comment>
<dbReference type="Proteomes" id="UP000772434">
    <property type="component" value="Unassembled WGS sequence"/>
</dbReference>
<evidence type="ECO:0000256" key="4">
    <source>
        <dbReference type="ARBA" id="ARBA00022842"/>
    </source>
</evidence>
<evidence type="ECO:0000256" key="3">
    <source>
        <dbReference type="ARBA" id="ARBA00022723"/>
    </source>
</evidence>
<dbReference type="PANTHER" id="PTHR35201:SF4">
    <property type="entry name" value="BETA-PINACENE SYNTHASE-RELATED"/>
    <property type="match status" value="1"/>
</dbReference>
<dbReference type="Pfam" id="PF19086">
    <property type="entry name" value="Terpene_syn_C_2"/>
    <property type="match status" value="1"/>
</dbReference>
<comment type="cofactor">
    <cofactor evidence="1 6">
        <name>Mg(2+)</name>
        <dbReference type="ChEBI" id="CHEBI:18420"/>
    </cofactor>
</comment>
<evidence type="ECO:0000256" key="5">
    <source>
        <dbReference type="ARBA" id="ARBA00023239"/>
    </source>
</evidence>
<proteinExistence type="inferred from homology"/>
<keyword evidence="8" id="KW-1185">Reference proteome</keyword>
<organism evidence="7 8">
    <name type="scientific">Rhodocollybia butyracea</name>
    <dbReference type="NCBI Taxonomy" id="206335"/>
    <lineage>
        <taxon>Eukaryota</taxon>
        <taxon>Fungi</taxon>
        <taxon>Dikarya</taxon>
        <taxon>Basidiomycota</taxon>
        <taxon>Agaricomycotina</taxon>
        <taxon>Agaricomycetes</taxon>
        <taxon>Agaricomycetidae</taxon>
        <taxon>Agaricales</taxon>
        <taxon>Marasmiineae</taxon>
        <taxon>Omphalotaceae</taxon>
        <taxon>Rhodocollybia</taxon>
    </lineage>
</organism>
<gene>
    <name evidence="7" type="ORF">BDP27DRAFT_1435534</name>
</gene>
<accession>A0A9P5TWE2</accession>
<dbReference type="PANTHER" id="PTHR35201">
    <property type="entry name" value="TERPENE SYNTHASE"/>
    <property type="match status" value="1"/>
</dbReference>
<evidence type="ECO:0000256" key="6">
    <source>
        <dbReference type="RuleBase" id="RU366034"/>
    </source>
</evidence>
<dbReference type="AlphaFoldDB" id="A0A9P5TWE2"/>
<dbReference type="EMBL" id="JADNRY010000594">
    <property type="protein sequence ID" value="KAF9037779.1"/>
    <property type="molecule type" value="Genomic_DNA"/>
</dbReference>
<sequence>MTYSSFKLPDFAAHCAYRLRFNPYHDSVSAQTKLWYNNPRWASGIISQSDLDTYDKQQFTLLASVCYPHAGSQQLRVCSDFLSYFFYLDNLTDDMDDHSTRAIAEQVLGSLNGPETFESQYRISKMTADYFKRMTQTCNPSVQKRFIDAMARFLKSVDAQAKDRLAGRITELDSYISYRRETSGCTTCWALIEYANNLNIPDHVLQSVHLQEMETAANDVVAFSNDVFSYNIEQSKGDTHNMIPVIMHANPSVTLMEAVNYVQDLTNAAMDRFNQLKAELPSYGTDSVDSDVKKYIEGMESWMVGIIFWSFETERYFGESTQKVKETRVVDLLPLKVSKSAG</sequence>
<dbReference type="GO" id="GO:0046872">
    <property type="term" value="F:metal ion binding"/>
    <property type="evidence" value="ECO:0007669"/>
    <property type="project" value="UniProtKB-KW"/>
</dbReference>
<dbReference type="Gene3D" id="1.10.600.10">
    <property type="entry name" value="Farnesyl Diphosphate Synthase"/>
    <property type="match status" value="1"/>
</dbReference>
<dbReference type="InterPro" id="IPR008949">
    <property type="entry name" value="Isoprenoid_synthase_dom_sf"/>
</dbReference>
<dbReference type="OrthoDB" id="2861623at2759"/>
<protein>
    <recommendedName>
        <fullName evidence="6">Terpene synthase</fullName>
        <ecNumber evidence="6">4.2.3.-</ecNumber>
    </recommendedName>
</protein>